<dbReference type="InterPro" id="IPR011545">
    <property type="entry name" value="DEAD/DEAH_box_helicase_dom"/>
</dbReference>
<comment type="caution">
    <text evidence="9">The sequence shown here is derived from an EMBL/GenBank/DDBJ whole genome shotgun (WGS) entry which is preliminary data.</text>
</comment>
<evidence type="ECO:0000313" key="9">
    <source>
        <dbReference type="EMBL" id="GMH77937.1"/>
    </source>
</evidence>
<evidence type="ECO:0000256" key="3">
    <source>
        <dbReference type="ARBA" id="ARBA00022806"/>
    </source>
</evidence>
<dbReference type="Gene3D" id="3.40.50.300">
    <property type="entry name" value="P-loop containing nucleotide triphosphate hydrolases"/>
    <property type="match status" value="2"/>
</dbReference>
<organism evidence="9 10">
    <name type="scientific">Triparma laevis f. inornata</name>
    <dbReference type="NCBI Taxonomy" id="1714386"/>
    <lineage>
        <taxon>Eukaryota</taxon>
        <taxon>Sar</taxon>
        <taxon>Stramenopiles</taxon>
        <taxon>Ochrophyta</taxon>
        <taxon>Bolidophyceae</taxon>
        <taxon>Parmales</taxon>
        <taxon>Triparmaceae</taxon>
        <taxon>Triparma</taxon>
    </lineage>
</organism>
<evidence type="ECO:0008006" key="11">
    <source>
        <dbReference type="Google" id="ProtNLM"/>
    </source>
</evidence>
<evidence type="ECO:0000256" key="1">
    <source>
        <dbReference type="ARBA" id="ARBA00022763"/>
    </source>
</evidence>
<dbReference type="InterPro" id="IPR027417">
    <property type="entry name" value="P-loop_NTPase"/>
</dbReference>
<keyword evidence="4" id="KW-0238">DNA-binding</keyword>
<keyword evidence="3" id="KW-0067">ATP-binding</keyword>
<dbReference type="SUPFAM" id="SSF52540">
    <property type="entry name" value="P-loop containing nucleoside triphosphate hydrolases"/>
    <property type="match status" value="1"/>
</dbReference>
<evidence type="ECO:0000256" key="5">
    <source>
        <dbReference type="ARBA" id="ARBA00023204"/>
    </source>
</evidence>
<dbReference type="GO" id="GO:0003678">
    <property type="term" value="F:DNA helicase activity"/>
    <property type="evidence" value="ECO:0007669"/>
    <property type="project" value="TreeGrafter"/>
</dbReference>
<dbReference type="Pfam" id="PF00929">
    <property type="entry name" value="RNase_T"/>
    <property type="match status" value="1"/>
</dbReference>
<dbReference type="AlphaFoldDB" id="A0A9W7ATB5"/>
<reference evidence="10" key="1">
    <citation type="journal article" date="2023" name="Commun. Biol.">
        <title>Genome analysis of Parmales, the sister group of diatoms, reveals the evolutionary specialization of diatoms from phago-mixotrophs to photoautotrophs.</title>
        <authorList>
            <person name="Ban H."/>
            <person name="Sato S."/>
            <person name="Yoshikawa S."/>
            <person name="Yamada K."/>
            <person name="Nakamura Y."/>
            <person name="Ichinomiya M."/>
            <person name="Sato N."/>
            <person name="Blanc-Mathieu R."/>
            <person name="Endo H."/>
            <person name="Kuwata A."/>
            <person name="Ogata H."/>
        </authorList>
    </citation>
    <scope>NUCLEOTIDE SEQUENCE [LARGE SCALE GENOMIC DNA]</scope>
</reference>
<sequence>MLTHKPSDLPSLGPTTSSKLSRLGLTTIRSLLFRYPKTYTSLSPTIENLALLEDGSSVCLHLKIKKVSLKNTLTIMCVDRHNTPINITYIYGSSTRALQVLKGLSVTFSKKLRGEEPIKMVGNLKRSVDGFFSLVNPEEVKGEGVKTGYGVGGGGGESRIKKGDVGSGKTIVAYNVMLMCKSRVNYYIAPTTILAKQIYNLFKSWDEVNNLNTYYIDGSVVGKERNYILKYAKEGDIIVGTIALGNCLDGIKRLEYFQNSDSGVSVLVGGRERVGILEETDNGLMIAEEDLRTRGPGEMLGIKQSGLDTSLGVNIDEHYKLLSAAGKRARILCGEEVEESGGEGLEEALNQEEVKKWITTGLHASTSQGMSLRYSIGLFSKYDDQLTETYKLLAEKAKAQCDLGEEDVRIDEMFIEWAARLEGSHLQKEGGREKKKQDEHRGGGKILHDSEALELSGRERAADKARLKKNRDLAEGNGIIKPPNPRKIQPRKKFPNLSIDSTCFVCLDVETTGLSRRSSHIIQIAAKMLHSSDPRDSFSAYVLPPPNVLKGEVESLTGITDTFLREGGMDISTGVMHGPAMDFERVYEFFCKWCRERGAGRDVVMIAHNARFDLGMLNSEISR</sequence>
<dbReference type="SUPFAM" id="SSF53098">
    <property type="entry name" value="Ribonuclease H-like"/>
    <property type="match status" value="1"/>
</dbReference>
<proteinExistence type="predicted"/>
<evidence type="ECO:0000313" key="10">
    <source>
        <dbReference type="Proteomes" id="UP001162640"/>
    </source>
</evidence>
<protein>
    <recommendedName>
        <fullName evidence="11">Exonuclease domain-containing protein</fullName>
    </recommendedName>
</protein>
<dbReference type="EMBL" id="BLQM01000241">
    <property type="protein sequence ID" value="GMH77937.1"/>
    <property type="molecule type" value="Genomic_DNA"/>
</dbReference>
<feature type="region of interest" description="Disordered" evidence="6">
    <location>
        <begin position="426"/>
        <end position="452"/>
    </location>
</feature>
<keyword evidence="3" id="KW-0347">Helicase</keyword>
<dbReference type="Pfam" id="PF00270">
    <property type="entry name" value="DEAD"/>
    <property type="match status" value="1"/>
</dbReference>
<gene>
    <name evidence="9" type="ORF">TL16_g07590</name>
</gene>
<dbReference type="Proteomes" id="UP001162640">
    <property type="component" value="Unassembled WGS sequence"/>
</dbReference>
<keyword evidence="2" id="KW-0378">Hydrolase</keyword>
<dbReference type="InterPro" id="IPR012337">
    <property type="entry name" value="RNaseH-like_sf"/>
</dbReference>
<dbReference type="PANTHER" id="PTHR47964">
    <property type="entry name" value="ATP-DEPENDENT DNA HELICASE HOMOLOG RECG, CHLOROPLASTIC"/>
    <property type="match status" value="1"/>
</dbReference>
<dbReference type="PANTHER" id="PTHR47964:SF1">
    <property type="entry name" value="ATP-DEPENDENT DNA HELICASE HOMOLOG RECG, CHLOROPLASTIC"/>
    <property type="match status" value="1"/>
</dbReference>
<dbReference type="GO" id="GO:0005524">
    <property type="term" value="F:ATP binding"/>
    <property type="evidence" value="ECO:0007669"/>
    <property type="project" value="InterPro"/>
</dbReference>
<dbReference type="InterPro" id="IPR047112">
    <property type="entry name" value="RecG/Mfd"/>
</dbReference>
<evidence type="ECO:0000256" key="4">
    <source>
        <dbReference type="ARBA" id="ARBA00023125"/>
    </source>
</evidence>
<evidence type="ECO:0000259" key="7">
    <source>
        <dbReference type="Pfam" id="PF00270"/>
    </source>
</evidence>
<keyword evidence="3" id="KW-0547">Nucleotide-binding</keyword>
<keyword evidence="1" id="KW-0227">DNA damage</keyword>
<dbReference type="InterPro" id="IPR036397">
    <property type="entry name" value="RNaseH_sf"/>
</dbReference>
<accession>A0A9W7ATB5</accession>
<feature type="domain" description="DEAD/DEAH-box helicase" evidence="7">
    <location>
        <begin position="160"/>
        <end position="242"/>
    </location>
</feature>
<dbReference type="GO" id="GO:0016787">
    <property type="term" value="F:hydrolase activity"/>
    <property type="evidence" value="ECO:0007669"/>
    <property type="project" value="UniProtKB-KW"/>
</dbReference>
<dbReference type="Gene3D" id="3.30.420.10">
    <property type="entry name" value="Ribonuclease H-like superfamily/Ribonuclease H"/>
    <property type="match status" value="1"/>
</dbReference>
<feature type="domain" description="Exonuclease" evidence="8">
    <location>
        <begin position="505"/>
        <end position="620"/>
    </location>
</feature>
<name>A0A9W7ATB5_9STRA</name>
<dbReference type="GO" id="GO:0003677">
    <property type="term" value="F:DNA binding"/>
    <property type="evidence" value="ECO:0007669"/>
    <property type="project" value="UniProtKB-KW"/>
</dbReference>
<dbReference type="GO" id="GO:0006281">
    <property type="term" value="P:DNA repair"/>
    <property type="evidence" value="ECO:0007669"/>
    <property type="project" value="UniProtKB-KW"/>
</dbReference>
<evidence type="ECO:0000259" key="8">
    <source>
        <dbReference type="Pfam" id="PF00929"/>
    </source>
</evidence>
<dbReference type="CDD" id="cd06127">
    <property type="entry name" value="DEDDh"/>
    <property type="match status" value="1"/>
</dbReference>
<keyword evidence="5" id="KW-0234">DNA repair</keyword>
<evidence type="ECO:0000256" key="6">
    <source>
        <dbReference type="SAM" id="MobiDB-lite"/>
    </source>
</evidence>
<evidence type="ECO:0000256" key="2">
    <source>
        <dbReference type="ARBA" id="ARBA00022801"/>
    </source>
</evidence>
<dbReference type="InterPro" id="IPR013520">
    <property type="entry name" value="Ribonucl_H"/>
</dbReference>